<evidence type="ECO:0000313" key="1">
    <source>
        <dbReference type="EMBL" id="PMD41838.1"/>
    </source>
</evidence>
<reference evidence="1 2" key="1">
    <citation type="submission" date="2016-04" db="EMBL/GenBank/DDBJ databases">
        <title>A degradative enzymes factory behind the ericoid mycorrhizal symbiosis.</title>
        <authorList>
            <consortium name="DOE Joint Genome Institute"/>
            <person name="Martino E."/>
            <person name="Morin E."/>
            <person name="Grelet G."/>
            <person name="Kuo A."/>
            <person name="Kohler A."/>
            <person name="Daghino S."/>
            <person name="Barry K."/>
            <person name="Choi C."/>
            <person name="Cichocki N."/>
            <person name="Clum A."/>
            <person name="Copeland A."/>
            <person name="Hainaut M."/>
            <person name="Haridas S."/>
            <person name="Labutti K."/>
            <person name="Lindquist E."/>
            <person name="Lipzen A."/>
            <person name="Khouja H.-R."/>
            <person name="Murat C."/>
            <person name="Ohm R."/>
            <person name="Olson A."/>
            <person name="Spatafora J."/>
            <person name="Veneault-Fourrey C."/>
            <person name="Henrissat B."/>
            <person name="Grigoriev I."/>
            <person name="Martin F."/>
            <person name="Perotto S."/>
        </authorList>
    </citation>
    <scope>NUCLEOTIDE SEQUENCE [LARGE SCALE GENOMIC DNA]</scope>
    <source>
        <strain evidence="1 2">F</strain>
    </source>
</reference>
<gene>
    <name evidence="1" type="ORF">L207DRAFT_404572</name>
</gene>
<evidence type="ECO:0000313" key="2">
    <source>
        <dbReference type="Proteomes" id="UP000235786"/>
    </source>
</evidence>
<dbReference type="EMBL" id="KZ613944">
    <property type="protein sequence ID" value="PMD41838.1"/>
    <property type="molecule type" value="Genomic_DNA"/>
</dbReference>
<name>A0A2J6RTJ2_HYAVF</name>
<dbReference type="OrthoDB" id="3533651at2759"/>
<keyword evidence="2" id="KW-1185">Reference proteome</keyword>
<organism evidence="1 2">
    <name type="scientific">Hyaloscypha variabilis (strain UAMH 11265 / GT02V1 / F)</name>
    <name type="common">Meliniomyces variabilis</name>
    <dbReference type="NCBI Taxonomy" id="1149755"/>
    <lineage>
        <taxon>Eukaryota</taxon>
        <taxon>Fungi</taxon>
        <taxon>Dikarya</taxon>
        <taxon>Ascomycota</taxon>
        <taxon>Pezizomycotina</taxon>
        <taxon>Leotiomycetes</taxon>
        <taxon>Helotiales</taxon>
        <taxon>Hyaloscyphaceae</taxon>
        <taxon>Hyaloscypha</taxon>
        <taxon>Hyaloscypha variabilis</taxon>
    </lineage>
</organism>
<evidence type="ECO:0008006" key="3">
    <source>
        <dbReference type="Google" id="ProtNLM"/>
    </source>
</evidence>
<sequence length="145" mass="17216">PKTPNSNPTSRDNRLRIQTLYYTAGWKVDDILLQNPRLTRRQVDYALHFRPTPQKQRCGRHPLLSTPQRKRLIDWATFNSRSRDIPRSELPRWLGWSCGEKAVRTAFRKEGYTRGVRRRKPPISAANQILRLAWAEEHKNWTDEQ</sequence>
<proteinExistence type="predicted"/>
<dbReference type="STRING" id="1149755.A0A2J6RTJ2"/>
<feature type="non-terminal residue" evidence="1">
    <location>
        <position position="1"/>
    </location>
</feature>
<protein>
    <recommendedName>
        <fullName evidence="3">Transposase Tc1-like domain-containing protein</fullName>
    </recommendedName>
</protein>
<accession>A0A2J6RTJ2</accession>
<dbReference type="Proteomes" id="UP000235786">
    <property type="component" value="Unassembled WGS sequence"/>
</dbReference>
<dbReference type="AlphaFoldDB" id="A0A2J6RTJ2"/>
<feature type="non-terminal residue" evidence="1">
    <location>
        <position position="145"/>
    </location>
</feature>